<evidence type="ECO:0000259" key="4">
    <source>
        <dbReference type="Pfam" id="PF04572"/>
    </source>
</evidence>
<dbReference type="GO" id="GO:0016020">
    <property type="term" value="C:membrane"/>
    <property type="evidence" value="ECO:0007669"/>
    <property type="project" value="GOC"/>
</dbReference>
<dbReference type="AlphaFoldDB" id="A0A6L2Q7N7"/>
<comment type="similarity">
    <text evidence="1">Belongs to the glycosyltransferase 32 family.</text>
</comment>
<dbReference type="GO" id="GO:0035248">
    <property type="term" value="F:alpha-1,4-N-acetylgalactosaminyltransferase activity"/>
    <property type="evidence" value="ECO:0007669"/>
    <property type="project" value="TreeGrafter"/>
</dbReference>
<dbReference type="Pfam" id="PF04572">
    <property type="entry name" value="Gb3_synth"/>
    <property type="match status" value="1"/>
</dbReference>
<dbReference type="InParanoid" id="A0A6L2Q7N7"/>
<accession>A0A6L2Q7N7</accession>
<dbReference type="OrthoDB" id="409543at2759"/>
<feature type="signal peptide" evidence="3">
    <location>
        <begin position="1"/>
        <end position="20"/>
    </location>
</feature>
<dbReference type="Proteomes" id="UP000502823">
    <property type="component" value="Unassembled WGS sequence"/>
</dbReference>
<keyword evidence="6" id="KW-1185">Reference proteome</keyword>
<evidence type="ECO:0000256" key="2">
    <source>
        <dbReference type="ARBA" id="ARBA00022679"/>
    </source>
</evidence>
<feature type="chain" id="PRO_5027108728" description="Alpha 1,4-glycosyltransferase domain-containing protein" evidence="3">
    <location>
        <begin position="21"/>
        <end position="246"/>
    </location>
</feature>
<gene>
    <name evidence="5" type="ORF">Cfor_12134</name>
</gene>
<dbReference type="InterPro" id="IPR051981">
    <property type="entry name" value="Glycosyltransf_32"/>
</dbReference>
<protein>
    <recommendedName>
        <fullName evidence="4">Alpha 1,4-glycosyltransferase domain-containing protein</fullName>
    </recommendedName>
</protein>
<organism evidence="5 6">
    <name type="scientific">Coptotermes formosanus</name>
    <name type="common">Formosan subterranean termite</name>
    <dbReference type="NCBI Taxonomy" id="36987"/>
    <lineage>
        <taxon>Eukaryota</taxon>
        <taxon>Metazoa</taxon>
        <taxon>Ecdysozoa</taxon>
        <taxon>Arthropoda</taxon>
        <taxon>Hexapoda</taxon>
        <taxon>Insecta</taxon>
        <taxon>Pterygota</taxon>
        <taxon>Neoptera</taxon>
        <taxon>Polyneoptera</taxon>
        <taxon>Dictyoptera</taxon>
        <taxon>Blattodea</taxon>
        <taxon>Blattoidea</taxon>
        <taxon>Termitoidae</taxon>
        <taxon>Rhinotermitidae</taxon>
        <taxon>Coptotermes</taxon>
    </lineage>
</organism>
<dbReference type="GO" id="GO:0006688">
    <property type="term" value="P:glycosphingolipid biosynthetic process"/>
    <property type="evidence" value="ECO:0007669"/>
    <property type="project" value="TreeGrafter"/>
</dbReference>
<proteinExistence type="inferred from homology"/>
<feature type="domain" description="Alpha 1,4-glycosyltransferase" evidence="4">
    <location>
        <begin position="45"/>
        <end position="171"/>
    </location>
</feature>
<dbReference type="PANTHER" id="PTHR12042:SF21">
    <property type="entry name" value="ALPHA1,4-GALACTOSYLTRANSFERASE 1-RELATED"/>
    <property type="match status" value="1"/>
</dbReference>
<dbReference type="InterPro" id="IPR007652">
    <property type="entry name" value="A1-4-GlycosylTfrase_dom"/>
</dbReference>
<evidence type="ECO:0000313" key="5">
    <source>
        <dbReference type="EMBL" id="GFG39522.1"/>
    </source>
</evidence>
<name>A0A6L2Q7N7_COPFO</name>
<keyword evidence="3" id="KW-0732">Signal</keyword>
<evidence type="ECO:0000313" key="6">
    <source>
        <dbReference type="Proteomes" id="UP000502823"/>
    </source>
</evidence>
<reference evidence="6" key="1">
    <citation type="submission" date="2020-01" db="EMBL/GenBank/DDBJ databases">
        <title>Draft genome sequence of the Termite Coptotermes fromosanus.</title>
        <authorList>
            <person name="Itakura S."/>
            <person name="Yosikawa Y."/>
            <person name="Umezawa K."/>
        </authorList>
    </citation>
    <scope>NUCLEOTIDE SEQUENCE [LARGE SCALE GENOMIC DNA]</scope>
</reference>
<keyword evidence="2" id="KW-0808">Transferase</keyword>
<sequence length="246" mass="27162">MQGVSFVVFLSTAAVTSSLAGLTNFAGAESNTDVAAGVLNFDSDGLGHEMAEACLENLRKEFRGDDWGNNGPGVITRVLKKLCKARQVRDMTPDKCRGFTVHPPTAFYPIPWRQWKLYFDEAASAKSMARLKHSLAIHVWNKFSTSRDITVGSRQPYGLIAQEFCPKHFKHVLVHTGPSSDRHVHDDTVAPDVTVSSCMLIYVSLRNVLHGPKYVGNSEQQHPQVDVTEPKALVSSDDKRVAVRLS</sequence>
<dbReference type="PANTHER" id="PTHR12042">
    <property type="entry name" value="LACTOSYLCERAMIDE 4-ALPHA-GALACTOSYLTRANSFERASE ALPHA- 1,4-GALACTOSYLTRANSFERASE"/>
    <property type="match status" value="1"/>
</dbReference>
<dbReference type="EMBL" id="BLKM01000906">
    <property type="protein sequence ID" value="GFG39522.1"/>
    <property type="molecule type" value="Genomic_DNA"/>
</dbReference>
<evidence type="ECO:0000256" key="1">
    <source>
        <dbReference type="ARBA" id="ARBA00009003"/>
    </source>
</evidence>
<dbReference type="SUPFAM" id="SSF53448">
    <property type="entry name" value="Nucleotide-diphospho-sugar transferases"/>
    <property type="match status" value="1"/>
</dbReference>
<evidence type="ECO:0000256" key="3">
    <source>
        <dbReference type="SAM" id="SignalP"/>
    </source>
</evidence>
<dbReference type="InterPro" id="IPR029044">
    <property type="entry name" value="Nucleotide-diphossugar_trans"/>
</dbReference>
<comment type="caution">
    <text evidence="5">The sequence shown here is derived from an EMBL/GenBank/DDBJ whole genome shotgun (WGS) entry which is preliminary data.</text>
</comment>